<dbReference type="EMBL" id="BRXY01000306">
    <property type="protein sequence ID" value="GMH85619.1"/>
    <property type="molecule type" value="Genomic_DNA"/>
</dbReference>
<dbReference type="AlphaFoldDB" id="A0A9W7B7H2"/>
<keyword evidence="2" id="KW-1185">Reference proteome</keyword>
<accession>A0A9W7B7H2</accession>
<proteinExistence type="predicted"/>
<comment type="caution">
    <text evidence="1">The sequence shown here is derived from an EMBL/GenBank/DDBJ whole genome shotgun (WGS) entry which is preliminary data.</text>
</comment>
<dbReference type="Proteomes" id="UP001165085">
    <property type="component" value="Unassembled WGS sequence"/>
</dbReference>
<dbReference type="PANTHER" id="PTHR37827:SF1">
    <property type="entry name" value="HNH DOMAIN-CONTAINING PROTEIN"/>
    <property type="match status" value="1"/>
</dbReference>
<sequence>MEEAERLLLSTERAMKRVIMSSIPPSPSDETESAVDFLVATLASYLLEEGEDDFDLDLTALLQDAGLEAETCEDDGDDPESENDTFNSLRETLTIMMDPSSLGAEFEETPDYSLCDMCERHTKLTFHHLIPKETFPHYLKKNRLPPNIDIPNFDKTFNLGRFLHSYGIYACRPCHSAIHRCEANKVLAAEFNNLERLMLHPKISAWAKFNAKQKLRGEKHIK</sequence>
<reference evidence="2" key="1">
    <citation type="journal article" date="2023" name="Commun. Biol.">
        <title>Genome analysis of Parmales, the sister group of diatoms, reveals the evolutionary specialization of diatoms from phago-mixotrophs to photoautotrophs.</title>
        <authorList>
            <person name="Ban H."/>
            <person name="Sato S."/>
            <person name="Yoshikawa S."/>
            <person name="Yamada K."/>
            <person name="Nakamura Y."/>
            <person name="Ichinomiya M."/>
            <person name="Sato N."/>
            <person name="Blanc-Mathieu R."/>
            <person name="Endo H."/>
            <person name="Kuwata A."/>
            <person name="Ogata H."/>
        </authorList>
    </citation>
    <scope>NUCLEOTIDE SEQUENCE [LARGE SCALE GENOMIC DNA]</scope>
    <source>
        <strain evidence="2">NIES 3701</strain>
    </source>
</reference>
<protein>
    <submittedName>
        <fullName evidence="1">Uncharacterized protein</fullName>
    </submittedName>
</protein>
<gene>
    <name evidence="1" type="ORF">TrST_g3607</name>
</gene>
<evidence type="ECO:0000313" key="2">
    <source>
        <dbReference type="Proteomes" id="UP001165085"/>
    </source>
</evidence>
<evidence type="ECO:0000313" key="1">
    <source>
        <dbReference type="EMBL" id="GMH85619.1"/>
    </source>
</evidence>
<dbReference type="OrthoDB" id="4850648at2759"/>
<organism evidence="1 2">
    <name type="scientific">Triparma strigata</name>
    <dbReference type="NCBI Taxonomy" id="1606541"/>
    <lineage>
        <taxon>Eukaryota</taxon>
        <taxon>Sar</taxon>
        <taxon>Stramenopiles</taxon>
        <taxon>Ochrophyta</taxon>
        <taxon>Bolidophyceae</taxon>
        <taxon>Parmales</taxon>
        <taxon>Triparmaceae</taxon>
        <taxon>Triparma</taxon>
    </lineage>
</organism>
<dbReference type="PANTHER" id="PTHR37827">
    <property type="entry name" value="TUDOR DOMAIN-CONTAINING PROTEIN"/>
    <property type="match status" value="1"/>
</dbReference>
<name>A0A9W7B7H2_9STRA</name>